<keyword evidence="1" id="KW-0472">Membrane</keyword>
<protein>
    <submittedName>
        <fullName evidence="2">Uncharacterized protein</fullName>
    </submittedName>
</protein>
<keyword evidence="1" id="KW-1133">Transmembrane helix</keyword>
<keyword evidence="1" id="KW-0812">Transmembrane</keyword>
<evidence type="ECO:0000256" key="1">
    <source>
        <dbReference type="SAM" id="Phobius"/>
    </source>
</evidence>
<gene>
    <name evidence="2" type="ORF">SDC9_196777</name>
</gene>
<reference evidence="2" key="1">
    <citation type="submission" date="2019-08" db="EMBL/GenBank/DDBJ databases">
        <authorList>
            <person name="Kucharzyk K."/>
            <person name="Murdoch R.W."/>
            <person name="Higgins S."/>
            <person name="Loffler F."/>
        </authorList>
    </citation>
    <scope>NUCLEOTIDE SEQUENCE</scope>
</reference>
<dbReference type="EMBL" id="VSSQ01112170">
    <property type="protein sequence ID" value="MPN49163.1"/>
    <property type="molecule type" value="Genomic_DNA"/>
</dbReference>
<sequence length="67" mass="7233">MFSAWVPEHPVLHLIGMVLAFALSVMAGRILYLKVEQHVPTWSTALRWQLGLIGAGGGVALAGHWIG</sequence>
<organism evidence="2">
    <name type="scientific">bioreactor metagenome</name>
    <dbReference type="NCBI Taxonomy" id="1076179"/>
    <lineage>
        <taxon>unclassified sequences</taxon>
        <taxon>metagenomes</taxon>
        <taxon>ecological metagenomes</taxon>
    </lineage>
</organism>
<evidence type="ECO:0000313" key="2">
    <source>
        <dbReference type="EMBL" id="MPN49163.1"/>
    </source>
</evidence>
<name>A0A645IPJ2_9ZZZZ</name>
<comment type="caution">
    <text evidence="2">The sequence shown here is derived from an EMBL/GenBank/DDBJ whole genome shotgun (WGS) entry which is preliminary data.</text>
</comment>
<feature type="transmembrane region" description="Helical" evidence="1">
    <location>
        <begin position="12"/>
        <end position="33"/>
    </location>
</feature>
<proteinExistence type="predicted"/>
<accession>A0A645IPJ2</accession>
<dbReference type="AlphaFoldDB" id="A0A645IPJ2"/>
<feature type="transmembrane region" description="Helical" evidence="1">
    <location>
        <begin position="45"/>
        <end position="66"/>
    </location>
</feature>